<keyword evidence="6" id="KW-1185">Reference proteome</keyword>
<keyword evidence="2" id="KW-0808">Transferase</keyword>
<dbReference type="STRING" id="4155.A0A022QPU3"/>
<evidence type="ECO:0000256" key="2">
    <source>
        <dbReference type="ARBA" id="ARBA00022679"/>
    </source>
</evidence>
<dbReference type="AlphaFoldDB" id="A0A022QPU3"/>
<feature type="compositionally biased region" description="Basic and acidic residues" evidence="4">
    <location>
        <begin position="42"/>
        <end position="59"/>
    </location>
</feature>
<sequence length="595" mass="67343">MVSAVVNGFPGNCFRRVLRREATGCRKLSSLHVKGSSFKSTKSSDRSSKNYSDQLKEIGDDGGPPRWFSPVESGCRSKGPLLLFLPGIDGVGHGLKLQHERLGEIFDIRCFHIPITDRTPFLELVKLVQSTVRREHDRSTKRPIYIVGESFGASLALVVAAQNPDIDLVLILANPATSLSKSLLQSVAPFSEMIHKHLIPPPVETVLWKLRMIYEMQSYLDSHLHAVEAQTLILTSGNDLLMSNKTESDRLSSMLTRCEVRSFVDHRDPLFLRVSYYRRGASVDYISDYFPPTPSELKMILQPFRWMNTALDPVMISTRVSGELVRGLGGIPSQGPVILVGNHMMMSVDAVLLVSSFWTDENIMVRGMAHPLFFERLKKGGKLPDLSMLDVIRVLGGAPVSATNLYKALSINSHVLLYPGGFRELFHQKGEEHKLFWPAKSEFVRMAARFGAKIVPFGCVGEDDVVQLLLDRNDQMKFPPLKAFIEELTGEAVRLRSDAEGEIREQLLYYPVVLPKIPGRLYFRFGKPISMEGREDILTDKEKADEMYLEIQNEVHKFIDYLKENREKDPYRNLLARLSYQCFNGFDYQVPTFDI</sequence>
<protein>
    <recommendedName>
        <fullName evidence="7">Serine aminopeptidase S33 domain-containing protein</fullName>
    </recommendedName>
</protein>
<dbReference type="eggNOG" id="ENOG502QQUD">
    <property type="taxonomic scope" value="Eukaryota"/>
</dbReference>
<gene>
    <name evidence="5" type="ORF">MIMGU_mgv1a003267mg</name>
</gene>
<name>A0A022QPU3_ERYGU</name>
<dbReference type="GO" id="GO:0019432">
    <property type="term" value="P:triglyceride biosynthetic process"/>
    <property type="evidence" value="ECO:0007669"/>
    <property type="project" value="UniProtKB-ARBA"/>
</dbReference>
<reference evidence="5 6" key="1">
    <citation type="journal article" date="2013" name="Proc. Natl. Acad. Sci. U.S.A.">
        <title>Fine-scale variation in meiotic recombination in Mimulus inferred from population shotgun sequencing.</title>
        <authorList>
            <person name="Hellsten U."/>
            <person name="Wright K.M."/>
            <person name="Jenkins J."/>
            <person name="Shu S."/>
            <person name="Yuan Y."/>
            <person name="Wessler S.R."/>
            <person name="Schmutz J."/>
            <person name="Willis J.H."/>
            <person name="Rokhsar D.S."/>
        </authorList>
    </citation>
    <scope>NUCLEOTIDE SEQUENCE [LARGE SCALE GENOMIC DNA]</scope>
    <source>
        <strain evidence="6">cv. DUN x IM62</strain>
    </source>
</reference>
<dbReference type="EMBL" id="KI631111">
    <property type="protein sequence ID" value="EYU29941.1"/>
    <property type="molecule type" value="Genomic_DNA"/>
</dbReference>
<dbReference type="CDD" id="cd07987">
    <property type="entry name" value="LPLAT_MGAT-like"/>
    <property type="match status" value="1"/>
</dbReference>
<accession>A0A022QPU3</accession>
<dbReference type="SUPFAM" id="SSF69593">
    <property type="entry name" value="Glycerol-3-phosphate (1)-acyltransferase"/>
    <property type="match status" value="1"/>
</dbReference>
<dbReference type="Pfam" id="PF03982">
    <property type="entry name" value="DAGAT"/>
    <property type="match status" value="1"/>
</dbReference>
<evidence type="ECO:0000256" key="1">
    <source>
        <dbReference type="ARBA" id="ARBA00005420"/>
    </source>
</evidence>
<dbReference type="Gene3D" id="3.40.50.1820">
    <property type="entry name" value="alpha/beta hydrolase"/>
    <property type="match status" value="1"/>
</dbReference>
<dbReference type="PANTHER" id="PTHR22753">
    <property type="entry name" value="TRANSMEMBRANE PROTEIN 68"/>
    <property type="match status" value="1"/>
</dbReference>
<dbReference type="GO" id="GO:0016020">
    <property type="term" value="C:membrane"/>
    <property type="evidence" value="ECO:0000318"/>
    <property type="project" value="GO_Central"/>
</dbReference>
<evidence type="ECO:0000256" key="3">
    <source>
        <dbReference type="ARBA" id="ARBA00023315"/>
    </source>
</evidence>
<evidence type="ECO:0000256" key="4">
    <source>
        <dbReference type="SAM" id="MobiDB-lite"/>
    </source>
</evidence>
<dbReference type="InterPro" id="IPR029058">
    <property type="entry name" value="AB_hydrolase_fold"/>
</dbReference>
<evidence type="ECO:0000313" key="5">
    <source>
        <dbReference type="EMBL" id="EYU29941.1"/>
    </source>
</evidence>
<dbReference type="PANTHER" id="PTHR22753:SF24">
    <property type="entry name" value="ESTERASE_LIPASE_THIOESTERASE FAMILY PROTEIN"/>
    <property type="match status" value="1"/>
</dbReference>
<dbReference type="InterPro" id="IPR007130">
    <property type="entry name" value="DAGAT"/>
</dbReference>
<feature type="region of interest" description="Disordered" evidence="4">
    <location>
        <begin position="37"/>
        <end position="65"/>
    </location>
</feature>
<keyword evidence="3" id="KW-0012">Acyltransferase</keyword>
<evidence type="ECO:0000313" key="6">
    <source>
        <dbReference type="Proteomes" id="UP000030748"/>
    </source>
</evidence>
<proteinExistence type="inferred from homology"/>
<organism evidence="5 6">
    <name type="scientific">Erythranthe guttata</name>
    <name type="common">Yellow monkey flower</name>
    <name type="synonym">Mimulus guttatus</name>
    <dbReference type="NCBI Taxonomy" id="4155"/>
    <lineage>
        <taxon>Eukaryota</taxon>
        <taxon>Viridiplantae</taxon>
        <taxon>Streptophyta</taxon>
        <taxon>Embryophyta</taxon>
        <taxon>Tracheophyta</taxon>
        <taxon>Spermatophyta</taxon>
        <taxon>Magnoliopsida</taxon>
        <taxon>eudicotyledons</taxon>
        <taxon>Gunneridae</taxon>
        <taxon>Pentapetalae</taxon>
        <taxon>asterids</taxon>
        <taxon>lamiids</taxon>
        <taxon>Lamiales</taxon>
        <taxon>Phrymaceae</taxon>
        <taxon>Erythranthe</taxon>
    </lineage>
</organism>
<dbReference type="PhylomeDB" id="A0A022QPU3"/>
<dbReference type="Proteomes" id="UP000030748">
    <property type="component" value="Unassembled WGS sequence"/>
</dbReference>
<evidence type="ECO:0008006" key="7">
    <source>
        <dbReference type="Google" id="ProtNLM"/>
    </source>
</evidence>
<comment type="similarity">
    <text evidence="1">Belongs to the diacylglycerol acyltransferase family.</text>
</comment>
<dbReference type="GO" id="GO:0004144">
    <property type="term" value="F:diacylglycerol O-acyltransferase activity"/>
    <property type="evidence" value="ECO:0007669"/>
    <property type="project" value="UniProtKB-ARBA"/>
</dbReference>
<dbReference type="SUPFAM" id="SSF53474">
    <property type="entry name" value="alpha/beta-Hydrolases"/>
    <property type="match status" value="1"/>
</dbReference>